<dbReference type="AlphaFoldDB" id="A0A1H3LDX4"/>
<dbReference type="RefSeq" id="WP_139263601.1">
    <property type="nucleotide sequence ID" value="NZ_FNOT01000009.1"/>
</dbReference>
<proteinExistence type="predicted"/>
<evidence type="ECO:0008006" key="3">
    <source>
        <dbReference type="Google" id="ProtNLM"/>
    </source>
</evidence>
<dbReference type="OrthoDB" id="3346053at2"/>
<protein>
    <recommendedName>
        <fullName evidence="3">CBS domain-containing protein</fullName>
    </recommendedName>
</protein>
<dbReference type="EMBL" id="FNOT01000009">
    <property type="protein sequence ID" value="SDY62536.1"/>
    <property type="molecule type" value="Genomic_DNA"/>
</dbReference>
<accession>A0A1H3LDX4</accession>
<organism evidence="1 2">
    <name type="scientific">Geodermatophilus africanus</name>
    <dbReference type="NCBI Taxonomy" id="1137993"/>
    <lineage>
        <taxon>Bacteria</taxon>
        <taxon>Bacillati</taxon>
        <taxon>Actinomycetota</taxon>
        <taxon>Actinomycetes</taxon>
        <taxon>Geodermatophilales</taxon>
        <taxon>Geodermatophilaceae</taxon>
        <taxon>Geodermatophilus</taxon>
    </lineage>
</organism>
<dbReference type="Proteomes" id="UP000198921">
    <property type="component" value="Unassembled WGS sequence"/>
</dbReference>
<reference evidence="2" key="1">
    <citation type="submission" date="2016-10" db="EMBL/GenBank/DDBJ databases">
        <authorList>
            <person name="Varghese N."/>
            <person name="Submissions S."/>
        </authorList>
    </citation>
    <scope>NUCLEOTIDE SEQUENCE [LARGE SCALE GENOMIC DNA]</scope>
    <source>
        <strain evidence="2">DSM 45422</strain>
    </source>
</reference>
<keyword evidence="2" id="KW-1185">Reference proteome</keyword>
<name>A0A1H3LDX4_9ACTN</name>
<gene>
    <name evidence="1" type="ORF">SAMN05660209_03301</name>
</gene>
<sequence length="243" mass="25766">MASSDLDAFDAAWRYLETLARQSTGARDTDAALAELRRRGEIGPGEHSQLDGARKIRNALTHSTLLPGNVPLAVPTGALVELLRIVTSRLSNQPPRIGDLAVPAHQVRADMPVHAALQDLIARDFSQAPYKAASGDWQLFTAEQVARWLALHDDGPVTFTGTTVADLAEFGPTAPAAEVKPTTSTQAAVDQLVAALGNQEAGVVPVLLVRDRKNPADLALFTPADLPRAQPLVRPITAVTATA</sequence>
<evidence type="ECO:0000313" key="1">
    <source>
        <dbReference type="EMBL" id="SDY62536.1"/>
    </source>
</evidence>
<evidence type="ECO:0000313" key="2">
    <source>
        <dbReference type="Proteomes" id="UP000198921"/>
    </source>
</evidence>